<keyword evidence="9 12" id="KW-0560">Oxidoreductase</keyword>
<dbReference type="InterPro" id="IPR004652">
    <property type="entry name" value="DusB-like"/>
</dbReference>
<dbReference type="Pfam" id="PF01207">
    <property type="entry name" value="Dus"/>
    <property type="match status" value="1"/>
</dbReference>
<dbReference type="InterPro" id="IPR018517">
    <property type="entry name" value="tRNA_hU_synthase_CS"/>
</dbReference>
<evidence type="ECO:0000256" key="10">
    <source>
        <dbReference type="ARBA" id="ARBA00048205"/>
    </source>
</evidence>
<evidence type="ECO:0000256" key="12">
    <source>
        <dbReference type="PIRNR" id="PIRNR006621"/>
    </source>
</evidence>
<dbReference type="AlphaFoldDB" id="A0A1I4SR02"/>
<dbReference type="OrthoDB" id="9764501at2"/>
<comment type="catalytic activity">
    <reaction evidence="10">
        <text>a 5,6-dihydrouridine in tRNA + NADP(+) = a uridine in tRNA + NADPH + H(+)</text>
        <dbReference type="Rhea" id="RHEA:23624"/>
        <dbReference type="Rhea" id="RHEA-COMP:13339"/>
        <dbReference type="Rhea" id="RHEA-COMP:13887"/>
        <dbReference type="ChEBI" id="CHEBI:15378"/>
        <dbReference type="ChEBI" id="CHEBI:57783"/>
        <dbReference type="ChEBI" id="CHEBI:58349"/>
        <dbReference type="ChEBI" id="CHEBI:65315"/>
        <dbReference type="ChEBI" id="CHEBI:74443"/>
    </reaction>
</comment>
<dbReference type="Gene3D" id="1.10.1200.80">
    <property type="entry name" value="Putative flavin oxidoreducatase, domain 2"/>
    <property type="match status" value="1"/>
</dbReference>
<evidence type="ECO:0000313" key="16">
    <source>
        <dbReference type="EMBL" id="SFM66958.1"/>
    </source>
</evidence>
<keyword evidence="8" id="KW-0694">RNA-binding</keyword>
<evidence type="ECO:0000259" key="15">
    <source>
        <dbReference type="Pfam" id="PF01207"/>
    </source>
</evidence>
<keyword evidence="4 12" id="KW-0285">Flavoprotein</keyword>
<comment type="similarity">
    <text evidence="12">Belongs to the dus family.</text>
</comment>
<name>A0A1I4SR02_9BACT</name>
<dbReference type="SUPFAM" id="SSF51395">
    <property type="entry name" value="FMN-linked oxidoreductases"/>
    <property type="match status" value="1"/>
</dbReference>
<dbReference type="PANTHER" id="PTHR45846">
    <property type="entry name" value="TRNA-DIHYDROURIDINE(47) SYNTHASE [NAD(P)(+)]-LIKE"/>
    <property type="match status" value="1"/>
</dbReference>
<sequence>MGPVVGGFRLDNPLIMAPMAGVTHTLFRRLVAMHGAAMVVSEMISAEGLRRKDPGSFKYVTLDSSIPALQAFQLFGSEPASFEEAVKILEDLGAPVVDINAGCPVPKVVRKGAGAALLREPSRLYRIVERVKKTSTLPVTVKLRLGWDSGSINICEVAKNLEELGVAAITIHARTAKQLYSGQAQWEWIKKVKKDIRVPVIGNGDVGSLKDLLRMYGETGCDGIMIGRGALGNPWLFQAGAAHFRPDSVNPPPDDWSVFHGTAKAYIRLLAEAPEELSFLRNPAIIRKNLMWFSRGCPASSEFRGKINESKTVKEMLSAFDRWFEQVILKSNVSFLEAKKLIGES</sequence>
<evidence type="ECO:0000256" key="14">
    <source>
        <dbReference type="PIRSR" id="PIRSR006621-2"/>
    </source>
</evidence>
<accession>A0A1I4SR02</accession>
<comment type="catalytic activity">
    <reaction evidence="11">
        <text>a 5,6-dihydrouridine in tRNA + NAD(+) = a uridine in tRNA + NADH + H(+)</text>
        <dbReference type="Rhea" id="RHEA:54452"/>
        <dbReference type="Rhea" id="RHEA-COMP:13339"/>
        <dbReference type="Rhea" id="RHEA-COMP:13887"/>
        <dbReference type="ChEBI" id="CHEBI:15378"/>
        <dbReference type="ChEBI" id="CHEBI:57540"/>
        <dbReference type="ChEBI" id="CHEBI:57945"/>
        <dbReference type="ChEBI" id="CHEBI:65315"/>
        <dbReference type="ChEBI" id="CHEBI:74443"/>
    </reaction>
</comment>
<keyword evidence="3" id="KW-0820">tRNA-binding</keyword>
<evidence type="ECO:0000256" key="6">
    <source>
        <dbReference type="ARBA" id="ARBA00022694"/>
    </source>
</evidence>
<evidence type="ECO:0000256" key="4">
    <source>
        <dbReference type="ARBA" id="ARBA00022630"/>
    </source>
</evidence>
<gene>
    <name evidence="16" type="ORF">SAMN05660836_01119</name>
</gene>
<keyword evidence="17" id="KW-1185">Reference proteome</keyword>
<keyword evidence="6 12" id="KW-0819">tRNA processing</keyword>
<dbReference type="GO" id="GO:0000049">
    <property type="term" value="F:tRNA binding"/>
    <property type="evidence" value="ECO:0007669"/>
    <property type="project" value="UniProtKB-KW"/>
</dbReference>
<dbReference type="InterPro" id="IPR024036">
    <property type="entry name" value="tRNA-dHydroUridine_Synthase_C"/>
</dbReference>
<feature type="domain" description="DUS-like FMN-binding" evidence="15">
    <location>
        <begin position="16"/>
        <end position="321"/>
    </location>
</feature>
<dbReference type="GO" id="GO:0050660">
    <property type="term" value="F:flavin adenine dinucleotide binding"/>
    <property type="evidence" value="ECO:0007669"/>
    <property type="project" value="InterPro"/>
</dbReference>
<dbReference type="RefSeq" id="WP_093394103.1">
    <property type="nucleotide sequence ID" value="NZ_FOUU01000002.1"/>
</dbReference>
<reference evidence="16 17" key="1">
    <citation type="submission" date="2016-10" db="EMBL/GenBank/DDBJ databases">
        <authorList>
            <person name="de Groot N.N."/>
        </authorList>
    </citation>
    <scope>NUCLEOTIDE SEQUENCE [LARGE SCALE GENOMIC DNA]</scope>
    <source>
        <strain evidence="16 17">DSM 9990</strain>
    </source>
</reference>
<dbReference type="InterPro" id="IPR001269">
    <property type="entry name" value="DUS_fam"/>
</dbReference>
<dbReference type="PANTHER" id="PTHR45846:SF1">
    <property type="entry name" value="TRNA-DIHYDROURIDINE(47) SYNTHASE [NAD(P)(+)]-LIKE"/>
    <property type="match status" value="1"/>
</dbReference>
<feature type="binding site" evidence="14">
    <location>
        <position position="142"/>
    </location>
    <ligand>
        <name>FMN</name>
        <dbReference type="ChEBI" id="CHEBI:58210"/>
    </ligand>
</feature>
<protein>
    <recommendedName>
        <fullName evidence="12">tRNA-dihydrouridine synthase</fullName>
        <ecNumber evidence="12">1.3.1.-</ecNumber>
    </recommendedName>
</protein>
<evidence type="ECO:0000256" key="3">
    <source>
        <dbReference type="ARBA" id="ARBA00022555"/>
    </source>
</evidence>
<evidence type="ECO:0000256" key="5">
    <source>
        <dbReference type="ARBA" id="ARBA00022643"/>
    </source>
</evidence>
<evidence type="ECO:0000256" key="7">
    <source>
        <dbReference type="ARBA" id="ARBA00022857"/>
    </source>
</evidence>
<evidence type="ECO:0000256" key="1">
    <source>
        <dbReference type="ARBA" id="ARBA00001917"/>
    </source>
</evidence>
<dbReference type="Gene3D" id="3.20.20.70">
    <property type="entry name" value="Aldolase class I"/>
    <property type="match status" value="1"/>
</dbReference>
<keyword evidence="5 12" id="KW-0288">FMN</keyword>
<dbReference type="InterPro" id="IPR013785">
    <property type="entry name" value="Aldolase_TIM"/>
</dbReference>
<comment type="function">
    <text evidence="2 12">Catalyzes the synthesis of 5,6-dihydrouridine (D), a modified base found in the D-loop of most tRNAs, via the reduction of the C5-C6 double bond in target uridines.</text>
</comment>
<feature type="binding site" evidence="14">
    <location>
        <begin position="18"/>
        <end position="20"/>
    </location>
    <ligand>
        <name>FMN</name>
        <dbReference type="ChEBI" id="CHEBI:58210"/>
    </ligand>
</feature>
<evidence type="ECO:0000256" key="9">
    <source>
        <dbReference type="ARBA" id="ARBA00023002"/>
    </source>
</evidence>
<evidence type="ECO:0000256" key="2">
    <source>
        <dbReference type="ARBA" id="ARBA00002790"/>
    </source>
</evidence>
<dbReference type="CDD" id="cd02801">
    <property type="entry name" value="DUS_like_FMN"/>
    <property type="match status" value="1"/>
</dbReference>
<keyword evidence="7" id="KW-0521">NADP</keyword>
<feature type="binding site" evidence="14">
    <location>
        <position position="73"/>
    </location>
    <ligand>
        <name>FMN</name>
        <dbReference type="ChEBI" id="CHEBI:58210"/>
    </ligand>
</feature>
<dbReference type="Proteomes" id="UP000199611">
    <property type="component" value="Unassembled WGS sequence"/>
</dbReference>
<dbReference type="GO" id="GO:0017150">
    <property type="term" value="F:tRNA dihydrouridine synthase activity"/>
    <property type="evidence" value="ECO:0007669"/>
    <property type="project" value="InterPro"/>
</dbReference>
<dbReference type="EC" id="1.3.1.-" evidence="12"/>
<dbReference type="NCBIfam" id="TIGR00737">
    <property type="entry name" value="nifR3_yhdG"/>
    <property type="match status" value="1"/>
</dbReference>
<organism evidence="16 17">
    <name type="scientific">Thermodesulforhabdus norvegica</name>
    <dbReference type="NCBI Taxonomy" id="39841"/>
    <lineage>
        <taxon>Bacteria</taxon>
        <taxon>Pseudomonadati</taxon>
        <taxon>Thermodesulfobacteriota</taxon>
        <taxon>Syntrophobacteria</taxon>
        <taxon>Syntrophobacterales</taxon>
        <taxon>Thermodesulforhabdaceae</taxon>
        <taxon>Thermodesulforhabdus</taxon>
    </lineage>
</organism>
<keyword evidence="14" id="KW-0547">Nucleotide-binding</keyword>
<evidence type="ECO:0000256" key="11">
    <source>
        <dbReference type="ARBA" id="ARBA00048802"/>
    </source>
</evidence>
<feature type="active site" description="Proton donor" evidence="13">
    <location>
        <position position="103"/>
    </location>
</feature>
<dbReference type="PIRSF" id="PIRSF006621">
    <property type="entry name" value="Dus"/>
    <property type="match status" value="1"/>
</dbReference>
<feature type="binding site" evidence="14">
    <location>
        <begin position="227"/>
        <end position="228"/>
    </location>
    <ligand>
        <name>FMN</name>
        <dbReference type="ChEBI" id="CHEBI:58210"/>
    </ligand>
</feature>
<evidence type="ECO:0000256" key="8">
    <source>
        <dbReference type="ARBA" id="ARBA00022884"/>
    </source>
</evidence>
<dbReference type="PROSITE" id="PS01136">
    <property type="entry name" value="UPF0034"/>
    <property type="match status" value="1"/>
</dbReference>
<comment type="cofactor">
    <cofactor evidence="1 12 14">
        <name>FMN</name>
        <dbReference type="ChEBI" id="CHEBI:58210"/>
    </cofactor>
</comment>
<dbReference type="InterPro" id="IPR035587">
    <property type="entry name" value="DUS-like_FMN-bd"/>
</dbReference>
<proteinExistence type="inferred from homology"/>
<dbReference type="EMBL" id="FOUU01000002">
    <property type="protein sequence ID" value="SFM66958.1"/>
    <property type="molecule type" value="Genomic_DNA"/>
</dbReference>
<evidence type="ECO:0000313" key="17">
    <source>
        <dbReference type="Proteomes" id="UP000199611"/>
    </source>
</evidence>
<dbReference type="STRING" id="39841.SAMN05660836_01119"/>
<feature type="binding site" evidence="14">
    <location>
        <position position="172"/>
    </location>
    <ligand>
        <name>FMN</name>
        <dbReference type="ChEBI" id="CHEBI:58210"/>
    </ligand>
</feature>
<evidence type="ECO:0000256" key="13">
    <source>
        <dbReference type="PIRSR" id="PIRSR006621-1"/>
    </source>
</evidence>